<dbReference type="Proteomes" id="UP001107558">
    <property type="component" value="Chromosome 4"/>
</dbReference>
<proteinExistence type="predicted"/>
<organism evidence="1 2">
    <name type="scientific">Polypedilum vanderplanki</name>
    <name type="common">Sleeping chironomid midge</name>
    <dbReference type="NCBI Taxonomy" id="319348"/>
    <lineage>
        <taxon>Eukaryota</taxon>
        <taxon>Metazoa</taxon>
        <taxon>Ecdysozoa</taxon>
        <taxon>Arthropoda</taxon>
        <taxon>Hexapoda</taxon>
        <taxon>Insecta</taxon>
        <taxon>Pterygota</taxon>
        <taxon>Neoptera</taxon>
        <taxon>Endopterygota</taxon>
        <taxon>Diptera</taxon>
        <taxon>Nematocera</taxon>
        <taxon>Chironomoidea</taxon>
        <taxon>Chironomidae</taxon>
        <taxon>Chironominae</taxon>
        <taxon>Polypedilum</taxon>
        <taxon>Polypedilum</taxon>
    </lineage>
</organism>
<evidence type="ECO:0000313" key="2">
    <source>
        <dbReference type="Proteomes" id="UP001107558"/>
    </source>
</evidence>
<gene>
    <name evidence="1" type="ORF">PVAND_014700</name>
</gene>
<dbReference type="AlphaFoldDB" id="A0A9J6BAG8"/>
<comment type="caution">
    <text evidence="1">The sequence shown here is derived from an EMBL/GenBank/DDBJ whole genome shotgun (WGS) entry which is preliminary data.</text>
</comment>
<evidence type="ECO:0000313" key="1">
    <source>
        <dbReference type="EMBL" id="KAG5666685.1"/>
    </source>
</evidence>
<protein>
    <submittedName>
        <fullName evidence="1">Uncharacterized protein</fullName>
    </submittedName>
</protein>
<sequence length="80" mass="8986">MITSKEDLIQLSDRMKDAQIRKQMILNLKLVGAAPGFHNANYARIAAILTKLFENKFLKNCSWSKQPVVESSISHAAIND</sequence>
<keyword evidence="2" id="KW-1185">Reference proteome</keyword>
<dbReference type="EMBL" id="JADBJN010000004">
    <property type="protein sequence ID" value="KAG5666685.1"/>
    <property type="molecule type" value="Genomic_DNA"/>
</dbReference>
<accession>A0A9J6BAG8</accession>
<name>A0A9J6BAG8_POLVA</name>
<reference evidence="1" key="1">
    <citation type="submission" date="2021-03" db="EMBL/GenBank/DDBJ databases">
        <title>Chromosome level genome of the anhydrobiotic midge Polypedilum vanderplanki.</title>
        <authorList>
            <person name="Yoshida Y."/>
            <person name="Kikawada T."/>
            <person name="Gusev O."/>
        </authorList>
    </citation>
    <scope>NUCLEOTIDE SEQUENCE</scope>
    <source>
        <strain evidence="1">NIAS01</strain>
        <tissue evidence="1">Whole body or cell culture</tissue>
    </source>
</reference>